<proteinExistence type="predicted"/>
<evidence type="ECO:0000313" key="2">
    <source>
        <dbReference type="EMBL" id="KAL0529053.1"/>
    </source>
</evidence>
<feature type="compositionally biased region" description="Basic residues" evidence="1">
    <location>
        <begin position="124"/>
        <end position="134"/>
    </location>
</feature>
<comment type="caution">
    <text evidence="2">The sequence shown here is derived from an EMBL/GenBank/DDBJ whole genome shotgun (WGS) entry which is preliminary data.</text>
</comment>
<dbReference type="EMBL" id="JBAMZJ010000013">
    <property type="protein sequence ID" value="KAL0529053.1"/>
    <property type="molecule type" value="Genomic_DNA"/>
</dbReference>
<sequence length="164" mass="17625">MSRNLWWNSVPWQWAFQPFSRLSTIAGLGRSVSTASAQVNTAQASPKWNTRLFFCQGSLTQLVGQLLEEAAPNMTGDAAAAEDDLKHHHTAELFRPTTQQTTRKGKQDDAPAHRGNSNRGAGGGRRRQAKKASRRLTPFLAVDGGPGKDAAGRVADTVAGRGSS</sequence>
<feature type="compositionally biased region" description="Basic and acidic residues" evidence="1">
    <location>
        <begin position="83"/>
        <end position="92"/>
    </location>
</feature>
<feature type="region of interest" description="Disordered" evidence="1">
    <location>
        <begin position="74"/>
        <end position="164"/>
    </location>
</feature>
<evidence type="ECO:0000256" key="1">
    <source>
        <dbReference type="SAM" id="MobiDB-lite"/>
    </source>
</evidence>
<dbReference type="Proteomes" id="UP001500493">
    <property type="component" value="Unassembled WGS sequence"/>
</dbReference>
<protein>
    <submittedName>
        <fullName evidence="2">Uncharacterized protein</fullName>
    </submittedName>
</protein>
<name>A0AAW3C6H6_9TRYP</name>
<evidence type="ECO:0000313" key="3">
    <source>
        <dbReference type="Proteomes" id="UP001500493"/>
    </source>
</evidence>
<accession>A0AAW3C6H6</accession>
<gene>
    <name evidence="2" type="ORF">Q4I32_001915</name>
</gene>
<dbReference type="AlphaFoldDB" id="A0AAW3C6H6"/>
<organism evidence="2 3">
    <name type="scientific">Leishmania shawi</name>
    <dbReference type="NCBI Taxonomy" id="5680"/>
    <lineage>
        <taxon>Eukaryota</taxon>
        <taxon>Discoba</taxon>
        <taxon>Euglenozoa</taxon>
        <taxon>Kinetoplastea</taxon>
        <taxon>Metakinetoplastina</taxon>
        <taxon>Trypanosomatida</taxon>
        <taxon>Trypanosomatidae</taxon>
        <taxon>Leishmaniinae</taxon>
        <taxon>Leishmania</taxon>
        <taxon>Leishmania guyanensis species complex</taxon>
    </lineage>
</organism>
<reference evidence="2" key="1">
    <citation type="submission" date="2024-02" db="EMBL/GenBank/DDBJ databases">
        <title>FIRST GENOME SEQUENCES OF Leishmania (Viannia) shawi, Leishmania (Viannia) lindenbergi AND Leishmania (Viannia) utingensis.</title>
        <authorList>
            <person name="Resadore F."/>
            <person name="Custodio M.G.F."/>
            <person name="Boite M.C."/>
            <person name="Cupolillo E."/>
            <person name="Ferreira G.E.M."/>
        </authorList>
    </citation>
    <scope>NUCLEOTIDE SEQUENCE</scope>
    <source>
        <strain evidence="2">MHOM/BR/2013/18 LTA MLF</strain>
    </source>
</reference>